<keyword evidence="2 4" id="KW-0251">Elongation factor</keyword>
<proteinExistence type="inferred from homology"/>
<reference evidence="7 8" key="1">
    <citation type="submission" date="2014-09" db="EMBL/GenBank/DDBJ databases">
        <authorList>
            <person name="Martin A.A."/>
        </authorList>
    </citation>
    <scope>NUCLEOTIDE SEQUENCE</scope>
    <source>
        <strain evidence="8">ED321</strain>
        <strain evidence="7">ED321 Heterogonic</strain>
    </source>
</reference>
<dbReference type="SMART" id="SM00888">
    <property type="entry name" value="EF1_GNE"/>
    <property type="match status" value="1"/>
</dbReference>
<accession>A0A090MZA5</accession>
<dbReference type="Pfam" id="PF00736">
    <property type="entry name" value="EF1_GNE"/>
    <property type="match status" value="1"/>
</dbReference>
<dbReference type="WormBase" id="SRAE_2000325000">
    <property type="protein sequence ID" value="SRP11487"/>
    <property type="gene ID" value="WBGene00263471"/>
</dbReference>
<reference evidence="9" key="2">
    <citation type="submission" date="2020-12" db="UniProtKB">
        <authorList>
            <consortium name="WormBaseParasite"/>
        </authorList>
    </citation>
    <scope>IDENTIFICATION</scope>
</reference>
<dbReference type="Proteomes" id="UP000035682">
    <property type="component" value="Unplaced"/>
</dbReference>
<dbReference type="RefSeq" id="XP_024507794.1">
    <property type="nucleotide sequence ID" value="XM_024654421.1"/>
</dbReference>
<evidence type="ECO:0000256" key="1">
    <source>
        <dbReference type="ARBA" id="ARBA00007411"/>
    </source>
</evidence>
<dbReference type="InterPro" id="IPR014717">
    <property type="entry name" value="Transl_elong_EF1B/ribsomal_bS6"/>
</dbReference>
<evidence type="ECO:0000256" key="3">
    <source>
        <dbReference type="ARBA" id="ARBA00022917"/>
    </source>
</evidence>
<dbReference type="SUPFAM" id="SSF54984">
    <property type="entry name" value="eEF-1beta-like"/>
    <property type="match status" value="1"/>
</dbReference>
<evidence type="ECO:0000313" key="10">
    <source>
        <dbReference type="WormBase" id="SRAE_2000325000"/>
    </source>
</evidence>
<dbReference type="AlphaFoldDB" id="A0A090MZA5"/>
<gene>
    <name evidence="7 9 10" type="ORF">SRAE_2000325000</name>
</gene>
<dbReference type="InterPro" id="IPR018940">
    <property type="entry name" value="EF-1_beta_acid_region_euk"/>
</dbReference>
<dbReference type="CTD" id="36380964"/>
<dbReference type="InterPro" id="IPR049720">
    <property type="entry name" value="EF1B_bsu/dsu"/>
</dbReference>
<dbReference type="EMBL" id="LN609529">
    <property type="protein sequence ID" value="CEF68594.1"/>
    <property type="molecule type" value="Genomic_DNA"/>
</dbReference>
<dbReference type="InterPro" id="IPR014038">
    <property type="entry name" value="EF1B_bsu/dsu_GNE"/>
</dbReference>
<dbReference type="GeneID" id="36380964"/>
<dbReference type="FunFam" id="3.30.70.60:FF:000001">
    <property type="entry name" value="Elongation factor 1-beta 1 like"/>
    <property type="match status" value="1"/>
</dbReference>
<dbReference type="WBParaSite" id="SRAE_2000325000.1">
    <property type="protein sequence ID" value="SRAE_2000325000.1"/>
    <property type="gene ID" value="WBGene00263471"/>
</dbReference>
<dbReference type="GO" id="GO:0005085">
    <property type="term" value="F:guanyl-nucleotide exchange factor activity"/>
    <property type="evidence" value="ECO:0007669"/>
    <property type="project" value="TreeGrafter"/>
</dbReference>
<evidence type="ECO:0000256" key="2">
    <source>
        <dbReference type="ARBA" id="ARBA00022768"/>
    </source>
</evidence>
<dbReference type="GO" id="GO:0003746">
    <property type="term" value="F:translation elongation factor activity"/>
    <property type="evidence" value="ECO:0007669"/>
    <property type="project" value="UniProtKB-KW"/>
</dbReference>
<dbReference type="eggNOG" id="KOG1668">
    <property type="taxonomic scope" value="Eukaryota"/>
</dbReference>
<dbReference type="InterPro" id="IPR001326">
    <property type="entry name" value="Transl_elong_EF1B_B/D_CS"/>
</dbReference>
<evidence type="ECO:0000256" key="5">
    <source>
        <dbReference type="SAM" id="MobiDB-lite"/>
    </source>
</evidence>
<organism evidence="7">
    <name type="scientific">Strongyloides ratti</name>
    <name type="common">Parasitic roundworm</name>
    <dbReference type="NCBI Taxonomy" id="34506"/>
    <lineage>
        <taxon>Eukaryota</taxon>
        <taxon>Metazoa</taxon>
        <taxon>Ecdysozoa</taxon>
        <taxon>Nematoda</taxon>
        <taxon>Chromadorea</taxon>
        <taxon>Rhabditida</taxon>
        <taxon>Tylenchina</taxon>
        <taxon>Panagrolaimomorpha</taxon>
        <taxon>Strongyloidoidea</taxon>
        <taxon>Strongyloididae</taxon>
        <taxon>Strongyloides</taxon>
    </lineage>
</organism>
<evidence type="ECO:0000256" key="4">
    <source>
        <dbReference type="RuleBase" id="RU003791"/>
    </source>
</evidence>
<dbReference type="GO" id="GO:0005853">
    <property type="term" value="C:eukaryotic translation elongation factor 1 complex"/>
    <property type="evidence" value="ECO:0007669"/>
    <property type="project" value="InterPro"/>
</dbReference>
<evidence type="ECO:0000313" key="9">
    <source>
        <dbReference type="WBParaSite" id="SRAE_2000325000.1"/>
    </source>
</evidence>
<sequence length="214" mass="23857">MTFSKDSINTTSAADLAAFNAYLGDFPYAGGYTISSKDFTLFNLFKSTPCSKAYEHLSRWYKNVASFSDSEKKAFGEPSTTAGASKGDDDDFDLFDSEEEDEEQAKVVQERLKAYHDKKSKKPGPIAKSNIIYDVKPWDDTIKISDIEEGIRKIEKDGLVWGAAKVLPVAFGINKLQICCVVEDDKVSSDWLEEQITDMEDLVQSVDVVAFNKV</sequence>
<dbReference type="GO" id="GO:0005829">
    <property type="term" value="C:cytosol"/>
    <property type="evidence" value="ECO:0007669"/>
    <property type="project" value="TreeGrafter"/>
</dbReference>
<dbReference type="Gene3D" id="3.30.70.60">
    <property type="match status" value="1"/>
</dbReference>
<dbReference type="PANTHER" id="PTHR11595:SF21">
    <property type="entry name" value="ELONGATION FACTOR 1-BETA"/>
    <property type="match status" value="1"/>
</dbReference>
<feature type="domain" description="Translation elongation factor EF1B beta/delta subunit guanine nucleotide exchange" evidence="6">
    <location>
        <begin position="128"/>
        <end position="214"/>
    </location>
</feature>
<evidence type="ECO:0000313" key="8">
    <source>
        <dbReference type="Proteomes" id="UP000035682"/>
    </source>
</evidence>
<evidence type="ECO:0000259" key="6">
    <source>
        <dbReference type="SMART" id="SM00888"/>
    </source>
</evidence>
<name>A0A090MZA5_STRRB</name>
<dbReference type="PANTHER" id="PTHR11595">
    <property type="entry name" value="EF-HAND AND COILED-COIL DOMAIN-CONTAINING FAMILY MEMBER"/>
    <property type="match status" value="1"/>
</dbReference>
<keyword evidence="8" id="KW-1185">Reference proteome</keyword>
<protein>
    <submittedName>
        <fullName evidence="7 9">Elongation factor 1-beta</fullName>
    </submittedName>
</protein>
<dbReference type="PROSITE" id="PS00825">
    <property type="entry name" value="EF1BD_2"/>
    <property type="match status" value="1"/>
</dbReference>
<dbReference type="InterPro" id="IPR036219">
    <property type="entry name" value="eEF-1beta-like_sf"/>
</dbReference>
<dbReference type="Pfam" id="PF10587">
    <property type="entry name" value="EF-1_beta_acid"/>
    <property type="match status" value="1"/>
</dbReference>
<dbReference type="CDD" id="cd00292">
    <property type="entry name" value="EF1B"/>
    <property type="match status" value="1"/>
</dbReference>
<evidence type="ECO:0000313" key="7">
    <source>
        <dbReference type="EMBL" id="CEF68594.1"/>
    </source>
</evidence>
<dbReference type="STRING" id="34506.A0A090MZA5"/>
<comment type="similarity">
    <text evidence="1 4">Belongs to the EF-1-beta/EF-1-delta family.</text>
</comment>
<feature type="region of interest" description="Disordered" evidence="5">
    <location>
        <begin position="73"/>
        <end position="92"/>
    </location>
</feature>
<dbReference type="OMA" id="MPSQADM"/>
<keyword evidence="3 4" id="KW-0648">Protein biosynthesis</keyword>
<dbReference type="OrthoDB" id="331763at2759"/>